<dbReference type="WBParaSite" id="HPBE_0000092601-mRNA-1">
    <property type="protein sequence ID" value="HPBE_0000092601-mRNA-1"/>
    <property type="gene ID" value="HPBE_0000092601"/>
</dbReference>
<evidence type="ECO:0000313" key="4">
    <source>
        <dbReference type="Proteomes" id="UP000050761"/>
    </source>
</evidence>
<dbReference type="GO" id="GO:0003723">
    <property type="term" value="F:RNA binding"/>
    <property type="evidence" value="ECO:0007669"/>
    <property type="project" value="InterPro"/>
</dbReference>
<proteinExistence type="predicted"/>
<accession>A0A3P7TGT6</accession>
<keyword evidence="4" id="KW-1185">Reference proteome</keyword>
<gene>
    <name evidence="3" type="ORF">HPBE_LOCUS927</name>
</gene>
<organism evidence="4 5">
    <name type="scientific">Heligmosomoides polygyrus</name>
    <name type="common">Parasitic roundworm</name>
    <dbReference type="NCBI Taxonomy" id="6339"/>
    <lineage>
        <taxon>Eukaryota</taxon>
        <taxon>Metazoa</taxon>
        <taxon>Ecdysozoa</taxon>
        <taxon>Nematoda</taxon>
        <taxon>Chromadorea</taxon>
        <taxon>Rhabditida</taxon>
        <taxon>Rhabditina</taxon>
        <taxon>Rhabditomorpha</taxon>
        <taxon>Strongyloidea</taxon>
        <taxon>Heligmosomidae</taxon>
        <taxon>Heligmosomoides</taxon>
    </lineage>
</organism>
<evidence type="ECO:0000256" key="1">
    <source>
        <dbReference type="SAM" id="MobiDB-lite"/>
    </source>
</evidence>
<accession>A0A183F434</accession>
<dbReference type="Proteomes" id="UP000050761">
    <property type="component" value="Unassembled WGS sequence"/>
</dbReference>
<protein>
    <submittedName>
        <fullName evidence="5">STAR_dimer domain-containing protein</fullName>
    </submittedName>
</protein>
<feature type="region of interest" description="Disordered" evidence="1">
    <location>
        <begin position="1"/>
        <end position="30"/>
    </location>
</feature>
<feature type="domain" description="STAR protein homodimerisation region" evidence="2">
    <location>
        <begin position="76"/>
        <end position="120"/>
    </location>
</feature>
<dbReference type="Gene3D" id="3.30.1370.10">
    <property type="entry name" value="K Homology domain, type 1"/>
    <property type="match status" value="1"/>
</dbReference>
<sequence>MVPTKGSDQGDEVSSGDSARLPMSDSHRNEVGRTDVVAGAGHGYLQSLSSEEVVKKICFSSGCDVGSHPISGDATMPDQEYLDQLIRDKGDLRSVHAAPFRHLTRLIDREIARVVAAMSAQVHVDDSVAEEERGEKIVLTEMILVPVDRYPRVRSIVVIVDTSRQCQRRRCPGEGVQGANKVAKSEKEGQTPLTVGVTDGWRIMTGLYGMNSTFFF</sequence>
<evidence type="ECO:0000313" key="3">
    <source>
        <dbReference type="EMBL" id="VDO19309.1"/>
    </source>
</evidence>
<evidence type="ECO:0000313" key="5">
    <source>
        <dbReference type="WBParaSite" id="HPBE_0000092601-mRNA-1"/>
    </source>
</evidence>
<dbReference type="OrthoDB" id="5846293at2759"/>
<dbReference type="EMBL" id="UZAH01000850">
    <property type="protein sequence ID" value="VDO19309.1"/>
    <property type="molecule type" value="Genomic_DNA"/>
</dbReference>
<dbReference type="Pfam" id="PF16544">
    <property type="entry name" value="STAR_dimer"/>
    <property type="match status" value="1"/>
</dbReference>
<dbReference type="InterPro" id="IPR032377">
    <property type="entry name" value="STAR_dimer"/>
</dbReference>
<reference evidence="3 4" key="1">
    <citation type="submission" date="2018-11" db="EMBL/GenBank/DDBJ databases">
        <authorList>
            <consortium name="Pathogen Informatics"/>
        </authorList>
    </citation>
    <scope>NUCLEOTIDE SEQUENCE [LARGE SCALE GENOMIC DNA]</scope>
</reference>
<name>A0A183F434_HELPZ</name>
<dbReference type="AlphaFoldDB" id="A0A183F434"/>
<reference evidence="5" key="2">
    <citation type="submission" date="2019-09" db="UniProtKB">
        <authorList>
            <consortium name="WormBaseParasite"/>
        </authorList>
    </citation>
    <scope>IDENTIFICATION</scope>
</reference>
<dbReference type="InterPro" id="IPR036612">
    <property type="entry name" value="KH_dom_type_1_sf"/>
</dbReference>
<evidence type="ECO:0000259" key="2">
    <source>
        <dbReference type="Pfam" id="PF16544"/>
    </source>
</evidence>